<gene>
    <name evidence="3" type="ORF">OESDEN_07128</name>
</gene>
<feature type="transmembrane region" description="Helical" evidence="1">
    <location>
        <begin position="24"/>
        <end position="46"/>
    </location>
</feature>
<feature type="transmembrane region" description="Helical" evidence="1">
    <location>
        <begin position="149"/>
        <end position="167"/>
    </location>
</feature>
<dbReference type="InterPro" id="IPR056769">
    <property type="entry name" value="Piezo_TM1-24"/>
</dbReference>
<keyword evidence="1" id="KW-0812">Transmembrane</keyword>
<feature type="transmembrane region" description="Helical" evidence="1">
    <location>
        <begin position="202"/>
        <end position="224"/>
    </location>
</feature>
<feature type="domain" description="Piezo TM1-24" evidence="2">
    <location>
        <begin position="13"/>
        <end position="296"/>
    </location>
</feature>
<protein>
    <recommendedName>
        <fullName evidence="2">Piezo TM1-24 domain-containing protein</fullName>
    </recommendedName>
</protein>
<feature type="transmembrane region" description="Helical" evidence="1">
    <location>
        <begin position="89"/>
        <end position="109"/>
    </location>
</feature>
<dbReference type="OrthoDB" id="303066at2759"/>
<evidence type="ECO:0000259" key="2">
    <source>
        <dbReference type="Pfam" id="PF24871"/>
    </source>
</evidence>
<dbReference type="PANTHER" id="PTHR47049">
    <property type="entry name" value="PIEZO-TYPE MECHANOSENSITIVE ION CHANNEL HOMOLOG"/>
    <property type="match status" value="1"/>
</dbReference>
<dbReference type="AlphaFoldDB" id="A0A0B1TC86"/>
<dbReference type="InterPro" id="IPR027272">
    <property type="entry name" value="Piezo"/>
</dbReference>
<dbReference type="Pfam" id="PF24871">
    <property type="entry name" value="Piezo_TM1-24"/>
    <property type="match status" value="1"/>
</dbReference>
<evidence type="ECO:0000313" key="3">
    <source>
        <dbReference type="EMBL" id="KHJ92970.1"/>
    </source>
</evidence>
<name>A0A0B1TC86_OESDE</name>
<dbReference type="PANTHER" id="PTHR47049:SF2">
    <property type="entry name" value="PIEZO-TYPE MECHANOSENSITIVE ION CHANNEL HOMOLOG"/>
    <property type="match status" value="1"/>
</dbReference>
<evidence type="ECO:0000313" key="4">
    <source>
        <dbReference type="Proteomes" id="UP000053660"/>
    </source>
</evidence>
<dbReference type="GO" id="GO:0008381">
    <property type="term" value="F:mechanosensitive monoatomic ion channel activity"/>
    <property type="evidence" value="ECO:0007669"/>
    <property type="project" value="InterPro"/>
</dbReference>
<dbReference type="GO" id="GO:0016020">
    <property type="term" value="C:membrane"/>
    <property type="evidence" value="ECO:0007669"/>
    <property type="project" value="InterPro"/>
</dbReference>
<keyword evidence="4" id="KW-1185">Reference proteome</keyword>
<dbReference type="EMBL" id="KN551021">
    <property type="protein sequence ID" value="KHJ92970.1"/>
    <property type="molecule type" value="Genomic_DNA"/>
</dbReference>
<feature type="transmembrane region" description="Helical" evidence="1">
    <location>
        <begin position="261"/>
        <end position="281"/>
    </location>
</feature>
<evidence type="ECO:0000256" key="1">
    <source>
        <dbReference type="SAM" id="Phobius"/>
    </source>
</evidence>
<accession>A0A0B1TC86</accession>
<feature type="transmembrane region" description="Helical" evidence="1">
    <location>
        <begin position="173"/>
        <end position="190"/>
    </location>
</feature>
<feature type="transmembrane region" description="Helical" evidence="1">
    <location>
        <begin position="325"/>
        <end position="346"/>
    </location>
</feature>
<feature type="transmembrane region" description="Helical" evidence="1">
    <location>
        <begin position="230"/>
        <end position="249"/>
    </location>
</feature>
<keyword evidence="1" id="KW-1133">Transmembrane helix</keyword>
<sequence length="368" mass="41706">MFLRNGQNKDEAISDTKCQRSIRLYSWLCLLYCLLTTIALSAYQIYEAVGGRTEQDYMKHCNDSNLQWLRYTGLLRFHGGDGFESAKSILPEIVAFIASLISCIVVAVVPHRRENLDVVGPVRPVRMDENGGGIKGSGARSIVVALKRFSNFAIIVSSAIVGCVQPSLLNGVYFLSFLFVASWWALYKPLRHAVYNRIKKFLLFFAALHILVVYIYQIPIIQQLIPVNSIVARIVGLSPILLTDCNSWYTFWLNLNLPLPAMINPVAVLIFYHALMVQLLWTYNGSRSYIDENDAGSSVHEEFLLLVQYVCSMNITPQELLLPDWLKMVGFVIAVDMWAAFVTLTVKWHHAQHGAFVLFRNNCIDNFT</sequence>
<reference evidence="3 4" key="1">
    <citation type="submission" date="2014-03" db="EMBL/GenBank/DDBJ databases">
        <title>Draft genome of the hookworm Oesophagostomum dentatum.</title>
        <authorList>
            <person name="Mitreva M."/>
        </authorList>
    </citation>
    <scope>NUCLEOTIDE SEQUENCE [LARGE SCALE GENOMIC DNA]</scope>
    <source>
        <strain evidence="3 4">OD-Hann</strain>
    </source>
</reference>
<keyword evidence="1" id="KW-0472">Membrane</keyword>
<dbReference type="Proteomes" id="UP000053660">
    <property type="component" value="Unassembled WGS sequence"/>
</dbReference>
<proteinExistence type="predicted"/>
<organism evidence="3 4">
    <name type="scientific">Oesophagostomum dentatum</name>
    <name type="common">Nodular worm</name>
    <dbReference type="NCBI Taxonomy" id="61180"/>
    <lineage>
        <taxon>Eukaryota</taxon>
        <taxon>Metazoa</taxon>
        <taxon>Ecdysozoa</taxon>
        <taxon>Nematoda</taxon>
        <taxon>Chromadorea</taxon>
        <taxon>Rhabditida</taxon>
        <taxon>Rhabditina</taxon>
        <taxon>Rhabditomorpha</taxon>
        <taxon>Strongyloidea</taxon>
        <taxon>Strongylidae</taxon>
        <taxon>Oesophagostomum</taxon>
    </lineage>
</organism>